<proteinExistence type="predicted"/>
<dbReference type="EMBL" id="JANAWD010000031">
    <property type="protein sequence ID" value="KAJ3490233.1"/>
    <property type="molecule type" value="Genomic_DNA"/>
</dbReference>
<evidence type="ECO:0000313" key="3">
    <source>
        <dbReference type="Proteomes" id="UP001212997"/>
    </source>
</evidence>
<reference evidence="2" key="1">
    <citation type="submission" date="2022-07" db="EMBL/GenBank/DDBJ databases">
        <title>Genome Sequence of Physisporinus lineatus.</title>
        <authorList>
            <person name="Buettner E."/>
        </authorList>
    </citation>
    <scope>NUCLEOTIDE SEQUENCE</scope>
    <source>
        <strain evidence="2">VT162</strain>
    </source>
</reference>
<keyword evidence="3" id="KW-1185">Reference proteome</keyword>
<name>A0AAD5VEK4_9APHY</name>
<gene>
    <name evidence="2" type="ORF">NLI96_g1583</name>
</gene>
<feature type="region of interest" description="Disordered" evidence="1">
    <location>
        <begin position="82"/>
        <end position="104"/>
    </location>
</feature>
<feature type="region of interest" description="Disordered" evidence="1">
    <location>
        <begin position="234"/>
        <end position="280"/>
    </location>
</feature>
<evidence type="ECO:0000313" key="2">
    <source>
        <dbReference type="EMBL" id="KAJ3490233.1"/>
    </source>
</evidence>
<evidence type="ECO:0000256" key="1">
    <source>
        <dbReference type="SAM" id="MobiDB-lite"/>
    </source>
</evidence>
<accession>A0AAD5VEK4</accession>
<feature type="compositionally biased region" description="Low complexity" evidence="1">
    <location>
        <begin position="269"/>
        <end position="280"/>
    </location>
</feature>
<organism evidence="2 3">
    <name type="scientific">Meripilus lineatus</name>
    <dbReference type="NCBI Taxonomy" id="2056292"/>
    <lineage>
        <taxon>Eukaryota</taxon>
        <taxon>Fungi</taxon>
        <taxon>Dikarya</taxon>
        <taxon>Basidiomycota</taxon>
        <taxon>Agaricomycotina</taxon>
        <taxon>Agaricomycetes</taxon>
        <taxon>Polyporales</taxon>
        <taxon>Meripilaceae</taxon>
        <taxon>Meripilus</taxon>
    </lineage>
</organism>
<sequence>MKRFSSTNTSSKGVNTLLHTLRIPTPSRGEQYRHAQNIERSRGRFPNGKPRISYASRNNPTLPISEIFGERAYEDETLAPTREDPFLGIPRSRPTPQVERERIDKEQDGEKPLFWTKHSPEWREEALSLILRDESESGEDSYVMDTSTIPPLTQLCLQALLLMCSARQFTEDVIPWIAPHLRGVLLRWASIHAPLSSVKLYALCEPDGSIDGQLIIVGPQASLRSDFFQPEVDNERQSDLARVSSPSGQAMNPRVRELETEDDEDYWDSPSSSSDSSPPLTSLSLLYTSVPTSTILTLPPTLTHLALLALLAPIPIYHLTRICPLLEFLDISYNPWLRYVYLPQSGSQGLSTLDRIQWKRWSRLRILGVRKSGIDWDLGKEVNKGRWVDVEIIGVDPEAKDGS</sequence>
<comment type="caution">
    <text evidence="2">The sequence shown here is derived from an EMBL/GenBank/DDBJ whole genome shotgun (WGS) entry which is preliminary data.</text>
</comment>
<protein>
    <submittedName>
        <fullName evidence="2">Uncharacterized protein</fullName>
    </submittedName>
</protein>
<dbReference type="AlphaFoldDB" id="A0AAD5VEK4"/>
<dbReference type="Proteomes" id="UP001212997">
    <property type="component" value="Unassembled WGS sequence"/>
</dbReference>